<dbReference type="InterPro" id="IPR029063">
    <property type="entry name" value="SAM-dependent_MTases_sf"/>
</dbReference>
<dbReference type="GO" id="GO:0032259">
    <property type="term" value="P:methylation"/>
    <property type="evidence" value="ECO:0007669"/>
    <property type="project" value="UniProtKB-KW"/>
</dbReference>
<dbReference type="Pfam" id="PF13489">
    <property type="entry name" value="Methyltransf_23"/>
    <property type="match status" value="1"/>
</dbReference>
<evidence type="ECO:0000313" key="2">
    <source>
        <dbReference type="Proteomes" id="UP000190460"/>
    </source>
</evidence>
<dbReference type="CDD" id="cd02440">
    <property type="entry name" value="AdoMet_MTases"/>
    <property type="match status" value="1"/>
</dbReference>
<dbReference type="AlphaFoldDB" id="A0A1T4WR41"/>
<dbReference type="RefSeq" id="WP_078922524.1">
    <property type="nucleotide sequence ID" value="NZ_FUYB01000008.1"/>
</dbReference>
<organism evidence="1 2">
    <name type="scientific">Thiothrix eikelboomii</name>
    <dbReference type="NCBI Taxonomy" id="92487"/>
    <lineage>
        <taxon>Bacteria</taxon>
        <taxon>Pseudomonadati</taxon>
        <taxon>Pseudomonadota</taxon>
        <taxon>Gammaproteobacteria</taxon>
        <taxon>Thiotrichales</taxon>
        <taxon>Thiotrichaceae</taxon>
        <taxon>Thiothrix</taxon>
    </lineage>
</organism>
<sequence>MNQTVAAYFPTNSDSLDNNHSHSKIVQLIPRYAQVLELGCSTGAMSRLMKERCEAQVFGVEKDPQAAWQAQRYCDYVFTEDLDDPHSLDALQFEKFDVITLVDVLEHLRYPQQLLERLKPFMMDESVILLSVPNVAHTSVRLELLTGDFRYEEAGILDDTHLKFFTLNSLKALIERSGFMINEVDYTWHDLPDSVIARYLRQVGVEATSRVLEYFHQPDAVAYQFIVSISLPKQKSQAKSGDQDLDLFKTHQLKPMAASWQTWGHVFANLQQKEQVIQGLELCIQDQQTEMSWLRAELQMKADELGRVYATRSWRLLRKMASFLRGLPVQEGLTHS</sequence>
<dbReference type="Proteomes" id="UP000190460">
    <property type="component" value="Unassembled WGS sequence"/>
</dbReference>
<dbReference type="PANTHER" id="PTHR43861:SF6">
    <property type="entry name" value="METHYLTRANSFERASE TYPE 11"/>
    <property type="match status" value="1"/>
</dbReference>
<keyword evidence="1" id="KW-0489">Methyltransferase</keyword>
<dbReference type="Gene3D" id="3.40.50.150">
    <property type="entry name" value="Vaccinia Virus protein VP39"/>
    <property type="match status" value="1"/>
</dbReference>
<evidence type="ECO:0000313" key="1">
    <source>
        <dbReference type="EMBL" id="SKA79813.1"/>
    </source>
</evidence>
<dbReference type="PANTHER" id="PTHR43861">
    <property type="entry name" value="TRANS-ACONITATE 2-METHYLTRANSFERASE-RELATED"/>
    <property type="match status" value="1"/>
</dbReference>
<name>A0A1T4WR41_9GAMM</name>
<dbReference type="STRING" id="92487.SAMN02745130_02064"/>
<gene>
    <name evidence="1" type="ORF">SAMN02745130_02064</name>
</gene>
<dbReference type="SUPFAM" id="SSF53335">
    <property type="entry name" value="S-adenosyl-L-methionine-dependent methyltransferases"/>
    <property type="match status" value="1"/>
</dbReference>
<keyword evidence="1" id="KW-0808">Transferase</keyword>
<dbReference type="EMBL" id="FUYB01000008">
    <property type="protein sequence ID" value="SKA79813.1"/>
    <property type="molecule type" value="Genomic_DNA"/>
</dbReference>
<reference evidence="1 2" key="1">
    <citation type="submission" date="2017-02" db="EMBL/GenBank/DDBJ databases">
        <authorList>
            <person name="Peterson S.W."/>
        </authorList>
    </citation>
    <scope>NUCLEOTIDE SEQUENCE [LARGE SCALE GENOMIC DNA]</scope>
    <source>
        <strain evidence="1 2">ATCC 49788</strain>
    </source>
</reference>
<keyword evidence="2" id="KW-1185">Reference proteome</keyword>
<dbReference type="OrthoDB" id="5123492at2"/>
<protein>
    <submittedName>
        <fullName evidence="1">Methyltransferase domain-containing protein</fullName>
    </submittedName>
</protein>
<proteinExistence type="predicted"/>
<accession>A0A1T4WR41</accession>
<dbReference type="GO" id="GO:0008168">
    <property type="term" value="F:methyltransferase activity"/>
    <property type="evidence" value="ECO:0007669"/>
    <property type="project" value="UniProtKB-KW"/>
</dbReference>